<gene>
    <name evidence="2" type="ORF">C8J28_11925</name>
</gene>
<sequence length="69" mass="7210">MRSSKPDPVRAGPGHAAQRADAASKAIVAAETDARNAQVARQRAARLERDATLAALPAAPKPVRKSGRK</sequence>
<accession>A0A2T5JUL1</accession>
<dbReference type="Proteomes" id="UP000244060">
    <property type="component" value="Unassembled WGS sequence"/>
</dbReference>
<proteinExistence type="predicted"/>
<evidence type="ECO:0000313" key="2">
    <source>
        <dbReference type="EMBL" id="PTR13860.1"/>
    </source>
</evidence>
<dbReference type="RefSeq" id="WP_044249857.1">
    <property type="nucleotide sequence ID" value="NZ_CP089970.1"/>
</dbReference>
<reference evidence="2 3" key="1">
    <citation type="submission" date="2018-04" db="EMBL/GenBank/DDBJ databases">
        <title>Genomic Encyclopedia of Type Strains, Phase III (KMG-III): the genomes of soil and plant-associated and newly described type strains.</title>
        <authorList>
            <person name="Whitman W."/>
        </authorList>
    </citation>
    <scope>NUCLEOTIDE SEQUENCE [LARGE SCALE GENOMIC DNA]</scope>
    <source>
        <strain evidence="2 3">KA25</strain>
    </source>
</reference>
<comment type="caution">
    <text evidence="2">The sequence shown here is derived from an EMBL/GenBank/DDBJ whole genome shotgun (WGS) entry which is preliminary data.</text>
</comment>
<evidence type="ECO:0000256" key="1">
    <source>
        <dbReference type="SAM" id="MobiDB-lite"/>
    </source>
</evidence>
<keyword evidence="3" id="KW-1185">Reference proteome</keyword>
<name>A0A2T5JUL1_9RHOB</name>
<feature type="region of interest" description="Disordered" evidence="1">
    <location>
        <begin position="1"/>
        <end position="25"/>
    </location>
</feature>
<evidence type="ECO:0000313" key="3">
    <source>
        <dbReference type="Proteomes" id="UP000244060"/>
    </source>
</evidence>
<dbReference type="AlphaFoldDB" id="A0A2T5JUL1"/>
<protein>
    <recommendedName>
        <fullName evidence="4">Transcriptional regulator</fullName>
    </recommendedName>
</protein>
<evidence type="ECO:0008006" key="4">
    <source>
        <dbReference type="Google" id="ProtNLM"/>
    </source>
</evidence>
<organism evidence="2 3">
    <name type="scientific">Cereibacter azotoformans</name>
    <dbReference type="NCBI Taxonomy" id="43057"/>
    <lineage>
        <taxon>Bacteria</taxon>
        <taxon>Pseudomonadati</taxon>
        <taxon>Pseudomonadota</taxon>
        <taxon>Alphaproteobacteria</taxon>
        <taxon>Rhodobacterales</taxon>
        <taxon>Paracoccaceae</taxon>
        <taxon>Cereibacter</taxon>
    </lineage>
</organism>
<dbReference type="EMBL" id="QAOT01000019">
    <property type="protein sequence ID" value="PTR13860.1"/>
    <property type="molecule type" value="Genomic_DNA"/>
</dbReference>